<reference evidence="2" key="1">
    <citation type="journal article" date="2019" name="Int. J. Syst. Evol. Microbiol.">
        <title>The Global Catalogue of Microorganisms (GCM) 10K type strain sequencing project: providing services to taxonomists for standard genome sequencing and annotation.</title>
        <authorList>
            <consortium name="The Broad Institute Genomics Platform"/>
            <consortium name="The Broad Institute Genome Sequencing Center for Infectious Disease"/>
            <person name="Wu L."/>
            <person name="Ma J."/>
        </authorList>
    </citation>
    <scope>NUCLEOTIDE SEQUENCE [LARGE SCALE GENOMIC DNA]</scope>
    <source>
        <strain evidence="2">CGMCC 1.15103</strain>
    </source>
</reference>
<keyword evidence="2" id="KW-1185">Reference proteome</keyword>
<evidence type="ECO:0008006" key="3">
    <source>
        <dbReference type="Google" id="ProtNLM"/>
    </source>
</evidence>
<dbReference type="InterPro" id="IPR016123">
    <property type="entry name" value="Mog1/PsbP_a/b/a-sand"/>
</dbReference>
<dbReference type="RefSeq" id="WP_115777372.1">
    <property type="nucleotide sequence ID" value="NZ_BMHL01000006.1"/>
</dbReference>
<dbReference type="Gene3D" id="3.40.1000.10">
    <property type="entry name" value="Mog1/PsbP, alpha/beta/alpha sandwich"/>
    <property type="match status" value="1"/>
</dbReference>
<dbReference type="SUPFAM" id="SSF55724">
    <property type="entry name" value="Mog1p/PsbP-like"/>
    <property type="match status" value="1"/>
</dbReference>
<protein>
    <recommendedName>
        <fullName evidence="3">DUF1795 domain-containing protein</fullName>
    </recommendedName>
</protein>
<dbReference type="Pfam" id="PF08786">
    <property type="entry name" value="DcrB"/>
    <property type="match status" value="1"/>
</dbReference>
<proteinExistence type="predicted"/>
<evidence type="ECO:0000313" key="2">
    <source>
        <dbReference type="Proteomes" id="UP000602004"/>
    </source>
</evidence>
<comment type="caution">
    <text evidence="1">The sequence shown here is derived from an EMBL/GenBank/DDBJ whole genome shotgun (WGS) entry which is preliminary data.</text>
</comment>
<organism evidence="1 2">
    <name type="scientific">Paraburkholderia caffeinilytica</name>
    <dbReference type="NCBI Taxonomy" id="1761016"/>
    <lineage>
        <taxon>Bacteria</taxon>
        <taxon>Pseudomonadati</taxon>
        <taxon>Pseudomonadota</taxon>
        <taxon>Betaproteobacteria</taxon>
        <taxon>Burkholderiales</taxon>
        <taxon>Burkholderiaceae</taxon>
        <taxon>Paraburkholderia</taxon>
    </lineage>
</organism>
<dbReference type="Proteomes" id="UP000602004">
    <property type="component" value="Unassembled WGS sequence"/>
</dbReference>
<name>A0ABQ1N068_9BURK</name>
<gene>
    <name evidence="1" type="ORF">GCM10011400_36950</name>
</gene>
<evidence type="ECO:0000313" key="1">
    <source>
        <dbReference type="EMBL" id="GGC46384.1"/>
    </source>
</evidence>
<sequence length="147" mass="16432">MYQIHEGSLSLPADWHDKTMNVFVSAATGTEGVSFVVTRESLPWGMKFHEYTANEIQKLSKQVAGYELVAGAESEVSGRAAYTHEFRWLNNGKPIQQLLTMVEYGKRVLMLTFTAPGAISETQKTQVHAMIQSFSLNEPNRTPQDHG</sequence>
<accession>A0ABQ1N068</accession>
<dbReference type="InterPro" id="IPR014894">
    <property type="entry name" value="DcrB/EagT6"/>
</dbReference>
<dbReference type="EMBL" id="BMHL01000006">
    <property type="protein sequence ID" value="GGC46384.1"/>
    <property type="molecule type" value="Genomic_DNA"/>
</dbReference>